<evidence type="ECO:0000313" key="10">
    <source>
        <dbReference type="Proteomes" id="UP000617734"/>
    </source>
</evidence>
<protein>
    <recommendedName>
        <fullName evidence="8">EamA domain-containing protein</fullName>
    </recommendedName>
</protein>
<comment type="subcellular location">
    <subcellularLocation>
        <location evidence="1">Membrane</location>
        <topology evidence="1">Multi-pass membrane protein</topology>
    </subcellularLocation>
</comment>
<dbReference type="Proteomes" id="UP000617734">
    <property type="component" value="Unassembled WGS sequence"/>
</dbReference>
<feature type="transmembrane region" description="Helical" evidence="7">
    <location>
        <begin position="336"/>
        <end position="356"/>
    </location>
</feature>
<dbReference type="EMBL" id="BNBO01000004">
    <property type="protein sequence ID" value="GHH63648.1"/>
    <property type="molecule type" value="Genomic_DNA"/>
</dbReference>
<evidence type="ECO:0000256" key="6">
    <source>
        <dbReference type="SAM" id="MobiDB-lite"/>
    </source>
</evidence>
<evidence type="ECO:0000256" key="2">
    <source>
        <dbReference type="ARBA" id="ARBA00007362"/>
    </source>
</evidence>
<keyword evidence="10" id="KW-1185">Reference proteome</keyword>
<keyword evidence="4 7" id="KW-1133">Transmembrane helix</keyword>
<reference evidence="9" key="2">
    <citation type="submission" date="2020-09" db="EMBL/GenBank/DDBJ databases">
        <authorList>
            <person name="Sun Q."/>
            <person name="Ohkuma M."/>
        </authorList>
    </citation>
    <scope>NUCLEOTIDE SEQUENCE</scope>
    <source>
        <strain evidence="9">JCM 4646</strain>
    </source>
</reference>
<comment type="similarity">
    <text evidence="2">Belongs to the EamA transporter family.</text>
</comment>
<feature type="transmembrane region" description="Helical" evidence="7">
    <location>
        <begin position="124"/>
        <end position="144"/>
    </location>
</feature>
<dbReference type="InterPro" id="IPR050638">
    <property type="entry name" value="AA-Vitamin_Transporters"/>
</dbReference>
<feature type="transmembrane region" description="Helical" evidence="7">
    <location>
        <begin position="362"/>
        <end position="380"/>
    </location>
</feature>
<feature type="transmembrane region" description="Helical" evidence="7">
    <location>
        <begin position="185"/>
        <end position="206"/>
    </location>
</feature>
<dbReference type="GO" id="GO:0016020">
    <property type="term" value="C:membrane"/>
    <property type="evidence" value="ECO:0007669"/>
    <property type="project" value="UniProtKB-SubCell"/>
</dbReference>
<accession>A0A919FEP5</accession>
<feature type="transmembrane region" description="Helical" evidence="7">
    <location>
        <begin position="160"/>
        <end position="179"/>
    </location>
</feature>
<gene>
    <name evidence="9" type="ORF">GCM10018781_13530</name>
</gene>
<dbReference type="InterPro" id="IPR037185">
    <property type="entry name" value="EmrE-like"/>
</dbReference>
<dbReference type="PANTHER" id="PTHR32322:SF2">
    <property type="entry name" value="EAMA DOMAIN-CONTAINING PROTEIN"/>
    <property type="match status" value="1"/>
</dbReference>
<feature type="transmembrane region" description="Helical" evidence="7">
    <location>
        <begin position="213"/>
        <end position="232"/>
    </location>
</feature>
<evidence type="ECO:0000256" key="1">
    <source>
        <dbReference type="ARBA" id="ARBA00004141"/>
    </source>
</evidence>
<dbReference type="SUPFAM" id="SSF103481">
    <property type="entry name" value="Multidrug resistance efflux transporter EmrE"/>
    <property type="match status" value="2"/>
</dbReference>
<dbReference type="InterPro" id="IPR000620">
    <property type="entry name" value="EamA_dom"/>
</dbReference>
<feature type="transmembrane region" description="Helical" evidence="7">
    <location>
        <begin position="270"/>
        <end position="289"/>
    </location>
</feature>
<feature type="transmembrane region" description="Helical" evidence="7">
    <location>
        <begin position="309"/>
        <end position="329"/>
    </location>
</feature>
<comment type="caution">
    <text evidence="9">The sequence shown here is derived from an EMBL/GenBank/DDBJ whole genome shotgun (WGS) entry which is preliminary data.</text>
</comment>
<feature type="transmembrane region" description="Helical" evidence="7">
    <location>
        <begin position="238"/>
        <end position="258"/>
    </location>
</feature>
<evidence type="ECO:0000259" key="8">
    <source>
        <dbReference type="Pfam" id="PF00892"/>
    </source>
</evidence>
<evidence type="ECO:0000256" key="7">
    <source>
        <dbReference type="SAM" id="Phobius"/>
    </source>
</evidence>
<dbReference type="PANTHER" id="PTHR32322">
    <property type="entry name" value="INNER MEMBRANE TRANSPORTER"/>
    <property type="match status" value="1"/>
</dbReference>
<keyword evidence="3 7" id="KW-0812">Transmembrane</keyword>
<dbReference type="Pfam" id="PF00892">
    <property type="entry name" value="EamA"/>
    <property type="match status" value="2"/>
</dbReference>
<reference evidence="9" key="1">
    <citation type="journal article" date="2014" name="Int. J. Syst. Evol. Microbiol.">
        <title>Complete genome sequence of Corynebacterium casei LMG S-19264T (=DSM 44701T), isolated from a smear-ripened cheese.</title>
        <authorList>
            <consortium name="US DOE Joint Genome Institute (JGI-PGF)"/>
            <person name="Walter F."/>
            <person name="Albersmeier A."/>
            <person name="Kalinowski J."/>
            <person name="Ruckert C."/>
        </authorList>
    </citation>
    <scope>NUCLEOTIDE SEQUENCE</scope>
    <source>
        <strain evidence="9">JCM 4646</strain>
    </source>
</reference>
<feature type="domain" description="EamA" evidence="8">
    <location>
        <begin position="101"/>
        <end position="230"/>
    </location>
</feature>
<evidence type="ECO:0000313" key="9">
    <source>
        <dbReference type="EMBL" id="GHH63648.1"/>
    </source>
</evidence>
<dbReference type="AlphaFoldDB" id="A0A919FEP5"/>
<organism evidence="9 10">
    <name type="scientific">Kitasatospora indigofera</name>
    <dbReference type="NCBI Taxonomy" id="67307"/>
    <lineage>
        <taxon>Bacteria</taxon>
        <taxon>Bacillati</taxon>
        <taxon>Actinomycetota</taxon>
        <taxon>Actinomycetes</taxon>
        <taxon>Kitasatosporales</taxon>
        <taxon>Streptomycetaceae</taxon>
        <taxon>Kitasatospora</taxon>
    </lineage>
</organism>
<sequence length="385" mass="38237">MTAPAPQRPSDAPDGTGAPGGSGCTEGSGPAAGAAVQDTAGPDAARPDTAVRAGAVQDAAGPDAAVRAGAALADAVGAAAGRVKPPADRPRISGAVWGALAIVYVLWGSTYLAIRITIETMPTFLSAGSRALTAGLLLLGLVAWRQGPAAVRVTGRQLRSAALVGVLLLTGGNGLVVLGEHSIPSGLAALLVAIVPLWMVLLPVAFGGARPRPAALGGVLLGLAGLAVLSSPAFGGDIAPAGVIAVVAATLTWAAGSFAARRISMPPNAFAASAYQMIAGGIASLVVALGRGEQHGFDPAQVSGRSWLALAYLVVFGSLVAFTAYAWLLQSAPLTLVATYAYVNPVVAVLLGWLVLAEPLTGPILLGGAIVVAAVCLVVSTERRR</sequence>
<evidence type="ECO:0000256" key="3">
    <source>
        <dbReference type="ARBA" id="ARBA00022692"/>
    </source>
</evidence>
<evidence type="ECO:0000256" key="4">
    <source>
        <dbReference type="ARBA" id="ARBA00022989"/>
    </source>
</evidence>
<feature type="transmembrane region" description="Helical" evidence="7">
    <location>
        <begin position="94"/>
        <end position="118"/>
    </location>
</feature>
<keyword evidence="5 7" id="KW-0472">Membrane</keyword>
<evidence type="ECO:0000256" key="5">
    <source>
        <dbReference type="ARBA" id="ARBA00023136"/>
    </source>
</evidence>
<proteinExistence type="inferred from homology"/>
<feature type="domain" description="EamA" evidence="8">
    <location>
        <begin position="242"/>
        <end position="379"/>
    </location>
</feature>
<name>A0A919FEP5_9ACTN</name>
<feature type="region of interest" description="Disordered" evidence="6">
    <location>
        <begin position="1"/>
        <end position="48"/>
    </location>
</feature>
<feature type="compositionally biased region" description="Gly residues" evidence="6">
    <location>
        <begin position="17"/>
        <end position="26"/>
    </location>
</feature>